<proteinExistence type="predicted"/>
<name>A0A8J2NE60_FUSEQ</name>
<dbReference type="Pfam" id="PF01083">
    <property type="entry name" value="Cutinase"/>
    <property type="match status" value="1"/>
</dbReference>
<dbReference type="GO" id="GO:0016787">
    <property type="term" value="F:hydrolase activity"/>
    <property type="evidence" value="ECO:0007669"/>
    <property type="project" value="UniProtKB-KW"/>
</dbReference>
<keyword evidence="3" id="KW-0732">Signal</keyword>
<accession>A0A8J2NE60</accession>
<evidence type="ECO:0008006" key="6">
    <source>
        <dbReference type="Google" id="ProtNLM"/>
    </source>
</evidence>
<feature type="chain" id="PRO_5035289683" description="Acetylxylan esterase 2" evidence="3">
    <location>
        <begin position="18"/>
        <end position="228"/>
    </location>
</feature>
<feature type="signal peptide" evidence="3">
    <location>
        <begin position="1"/>
        <end position="17"/>
    </location>
</feature>
<dbReference type="Proteomes" id="UP000693738">
    <property type="component" value="Unassembled WGS sequence"/>
</dbReference>
<keyword evidence="2" id="KW-1015">Disulfide bond</keyword>
<organism evidence="4 5">
    <name type="scientific">Fusarium equiseti</name>
    <name type="common">Fusarium scirpi</name>
    <dbReference type="NCBI Taxonomy" id="61235"/>
    <lineage>
        <taxon>Eukaryota</taxon>
        <taxon>Fungi</taxon>
        <taxon>Dikarya</taxon>
        <taxon>Ascomycota</taxon>
        <taxon>Pezizomycotina</taxon>
        <taxon>Sordariomycetes</taxon>
        <taxon>Hypocreomycetidae</taxon>
        <taxon>Hypocreales</taxon>
        <taxon>Nectriaceae</taxon>
        <taxon>Fusarium</taxon>
        <taxon>Fusarium incarnatum-equiseti species complex</taxon>
    </lineage>
</organism>
<gene>
    <name evidence="4" type="ORF">FEQUK3_LOCUS7042</name>
</gene>
<keyword evidence="1" id="KW-0378">Hydrolase</keyword>
<dbReference type="SMART" id="SM01110">
    <property type="entry name" value="Cutinase"/>
    <property type="match status" value="1"/>
</dbReference>
<evidence type="ECO:0000256" key="3">
    <source>
        <dbReference type="SAM" id="SignalP"/>
    </source>
</evidence>
<protein>
    <recommendedName>
        <fullName evidence="6">Acetylxylan esterase 2</fullName>
    </recommendedName>
</protein>
<comment type="caution">
    <text evidence="4">The sequence shown here is derived from an EMBL/GenBank/DDBJ whole genome shotgun (WGS) entry which is preliminary data.</text>
</comment>
<evidence type="ECO:0000313" key="5">
    <source>
        <dbReference type="Proteomes" id="UP000693738"/>
    </source>
</evidence>
<reference evidence="4" key="1">
    <citation type="submission" date="2021-05" db="EMBL/GenBank/DDBJ databases">
        <authorList>
            <person name="Khan N."/>
        </authorList>
    </citation>
    <scope>NUCLEOTIDE SEQUENCE</scope>
</reference>
<dbReference type="PANTHER" id="PTHR33630">
    <property type="entry name" value="CUTINASE RV1984C-RELATED-RELATED"/>
    <property type="match status" value="1"/>
</dbReference>
<sequence length="228" mass="24002">MLFILRYLILFATLVAAKGCNPAGNSTCPSGAHIIVARGSLEPQGSGLMGAVAQQIMLRIPNSDISPLKYPAIFEPYISSQTKGVRTLAKVVRDYATLCPKTKMILLGYSQGAHVVADVICGASSIGFPATKPLPLNITSKVAAVVLMGDPSTTKGQEFHVGSSQGDGVLPRHNPDGCRCVSGKTISFGDAGDPFCEAGGHDLRTHMRYVSAYGKMAADFAVSMFHLS</sequence>
<dbReference type="InterPro" id="IPR000675">
    <property type="entry name" value="Cutinase/axe"/>
</dbReference>
<dbReference type="PANTHER" id="PTHR33630:SF9">
    <property type="entry name" value="CUTINASE 4"/>
    <property type="match status" value="1"/>
</dbReference>
<evidence type="ECO:0000256" key="2">
    <source>
        <dbReference type="ARBA" id="ARBA00023157"/>
    </source>
</evidence>
<evidence type="ECO:0000256" key="1">
    <source>
        <dbReference type="ARBA" id="ARBA00022801"/>
    </source>
</evidence>
<dbReference type="EMBL" id="CAJSTJ010000140">
    <property type="protein sequence ID" value="CAG7561338.1"/>
    <property type="molecule type" value="Genomic_DNA"/>
</dbReference>
<evidence type="ECO:0000313" key="4">
    <source>
        <dbReference type="EMBL" id="CAG7561338.1"/>
    </source>
</evidence>
<dbReference type="AlphaFoldDB" id="A0A8J2NE60"/>